<feature type="transmembrane region" description="Helical" evidence="7">
    <location>
        <begin position="52"/>
        <end position="71"/>
    </location>
</feature>
<keyword evidence="2" id="KW-1003">Cell membrane</keyword>
<feature type="domain" description="Cardiolipin synthase N-terminal" evidence="8">
    <location>
        <begin position="31"/>
        <end position="69"/>
    </location>
</feature>
<feature type="compositionally biased region" description="Basic and acidic residues" evidence="6">
    <location>
        <begin position="111"/>
        <end position="123"/>
    </location>
</feature>
<comment type="caution">
    <text evidence="9">The sequence shown here is derived from an EMBL/GenBank/DDBJ whole genome shotgun (WGS) entry which is preliminary data.</text>
</comment>
<keyword evidence="3 7" id="KW-0812">Transmembrane</keyword>
<dbReference type="EMBL" id="JADBEE010000001">
    <property type="protein sequence ID" value="MBE1514865.1"/>
    <property type="molecule type" value="Genomic_DNA"/>
</dbReference>
<feature type="region of interest" description="Disordered" evidence="6">
    <location>
        <begin position="80"/>
        <end position="123"/>
    </location>
</feature>
<evidence type="ECO:0000256" key="3">
    <source>
        <dbReference type="ARBA" id="ARBA00022692"/>
    </source>
</evidence>
<feature type="transmembrane region" description="Helical" evidence="7">
    <location>
        <begin position="20"/>
        <end position="40"/>
    </location>
</feature>
<accession>A0ABR9J787</accession>
<organism evidence="9 10">
    <name type="scientific">Nesterenkonia halotolerans</name>
    <dbReference type="NCBI Taxonomy" id="225325"/>
    <lineage>
        <taxon>Bacteria</taxon>
        <taxon>Bacillati</taxon>
        <taxon>Actinomycetota</taxon>
        <taxon>Actinomycetes</taxon>
        <taxon>Micrococcales</taxon>
        <taxon>Micrococcaceae</taxon>
        <taxon>Nesterenkonia</taxon>
    </lineage>
</organism>
<evidence type="ECO:0000256" key="6">
    <source>
        <dbReference type="SAM" id="MobiDB-lite"/>
    </source>
</evidence>
<dbReference type="Pfam" id="PF13396">
    <property type="entry name" value="PLDc_N"/>
    <property type="match status" value="1"/>
</dbReference>
<name>A0ABR9J787_9MICC</name>
<evidence type="ECO:0000256" key="2">
    <source>
        <dbReference type="ARBA" id="ARBA00022475"/>
    </source>
</evidence>
<evidence type="ECO:0000259" key="8">
    <source>
        <dbReference type="Pfam" id="PF13396"/>
    </source>
</evidence>
<reference evidence="9 10" key="1">
    <citation type="submission" date="2020-10" db="EMBL/GenBank/DDBJ databases">
        <title>Sequencing the genomes of 1000 actinobacteria strains.</title>
        <authorList>
            <person name="Klenk H.-P."/>
        </authorList>
    </citation>
    <scope>NUCLEOTIDE SEQUENCE [LARGE SCALE GENOMIC DNA]</scope>
    <source>
        <strain evidence="9 10">DSM 15474</strain>
    </source>
</reference>
<gene>
    <name evidence="9" type="ORF">H4W26_001620</name>
</gene>
<protein>
    <submittedName>
        <fullName evidence="9">Bacteriorhodopsin</fullName>
    </submittedName>
</protein>
<keyword evidence="5 7" id="KW-0472">Membrane</keyword>
<dbReference type="InterPro" id="IPR027379">
    <property type="entry name" value="CLS_N"/>
</dbReference>
<sequence length="123" mass="13430">MNPPVLSAIGRLLSDGNSVWAWAIAVAAVGLLIAALMVLLQDKALPPHKGAIWAVVIFALPIFGPAAYLGWETIRFRSEHGRDEKGPVEKYAPEEVAQRRETAERNQQGAREADQPDRPHQSG</sequence>
<evidence type="ECO:0000256" key="4">
    <source>
        <dbReference type="ARBA" id="ARBA00022989"/>
    </source>
</evidence>
<dbReference type="RefSeq" id="WP_192591568.1">
    <property type="nucleotide sequence ID" value="NZ_JADBEE010000001.1"/>
</dbReference>
<evidence type="ECO:0000256" key="5">
    <source>
        <dbReference type="ARBA" id="ARBA00023136"/>
    </source>
</evidence>
<evidence type="ECO:0000313" key="10">
    <source>
        <dbReference type="Proteomes" id="UP000636579"/>
    </source>
</evidence>
<evidence type="ECO:0000256" key="1">
    <source>
        <dbReference type="ARBA" id="ARBA00004651"/>
    </source>
</evidence>
<keyword evidence="4 7" id="KW-1133">Transmembrane helix</keyword>
<dbReference type="Proteomes" id="UP000636579">
    <property type="component" value="Unassembled WGS sequence"/>
</dbReference>
<feature type="compositionally biased region" description="Basic and acidic residues" evidence="6">
    <location>
        <begin position="80"/>
        <end position="104"/>
    </location>
</feature>
<evidence type="ECO:0000256" key="7">
    <source>
        <dbReference type="SAM" id="Phobius"/>
    </source>
</evidence>
<proteinExistence type="predicted"/>
<keyword evidence="10" id="KW-1185">Reference proteome</keyword>
<evidence type="ECO:0000313" key="9">
    <source>
        <dbReference type="EMBL" id="MBE1514865.1"/>
    </source>
</evidence>
<comment type="subcellular location">
    <subcellularLocation>
        <location evidence="1">Cell membrane</location>
        <topology evidence="1">Multi-pass membrane protein</topology>
    </subcellularLocation>
</comment>